<organism evidence="2">
    <name type="scientific">Cyanothece sp. (strain PCC 7425 / ATCC 29141)</name>
    <dbReference type="NCBI Taxonomy" id="395961"/>
    <lineage>
        <taxon>Bacteria</taxon>
        <taxon>Bacillati</taxon>
        <taxon>Cyanobacteriota</taxon>
        <taxon>Cyanophyceae</taxon>
        <taxon>Gomontiellales</taxon>
        <taxon>Cyanothecaceae</taxon>
        <taxon>Cyanothece</taxon>
    </lineage>
</organism>
<accession>B8HSW5</accession>
<name>B8HSW5_CYAP4</name>
<evidence type="ECO:0008006" key="3">
    <source>
        <dbReference type="Google" id="ProtNLM"/>
    </source>
</evidence>
<dbReference type="EMBL" id="CP001344">
    <property type="protein sequence ID" value="ACL42762.1"/>
    <property type="molecule type" value="Genomic_DNA"/>
</dbReference>
<proteinExistence type="predicted"/>
<keyword evidence="1" id="KW-1133">Transmembrane helix</keyword>
<dbReference type="AlphaFoldDB" id="B8HSW5"/>
<sequence>MRRRQRYSRLHRFSRNQGFTLPLIMGLGLLMVMIAVTLLLRTQTQQATSSSQKASEQSIAVAEIGLTRIQEFLSLNRVLTNQDNITATTSWSSYLQGLGCSSSNLATPYLPDATVNTAGGQFKVVTYTKPSSIPGSGTLFIDGVALQGTETRSTTRLRTRITVSRNIRPATNPPELWAQDFTFPASGTQINGTSTTQIVEAKCGTIASLVGTGNRISAGNAVSDPMRALPNSLTTPSTFYDLGAVNAGVTILPRAGDTVNGPNGEYVYRASSVNLPAGSTQLIVTPGMKVNLYLSGNLLGALSAGGASTTRVKIGHDCTDTDSTPDGMSNGSTIVAGCTASNFKIFGISTATSPTISFASRHTAGLPVTGQTTTEAVIIAPNYTVTVGQNLYTTQFKGIIWAREINLSQGTTTVTPVPATWDELQQPVIPLSPPGSLYPLSISGISAWERCRSDSTPPAC</sequence>
<gene>
    <name evidence="2" type="ordered locus">Cyan7425_0370</name>
</gene>
<feature type="transmembrane region" description="Helical" evidence="1">
    <location>
        <begin position="21"/>
        <end position="40"/>
    </location>
</feature>
<dbReference type="eggNOG" id="COG4726">
    <property type="taxonomic scope" value="Bacteria"/>
</dbReference>
<evidence type="ECO:0000256" key="1">
    <source>
        <dbReference type="SAM" id="Phobius"/>
    </source>
</evidence>
<dbReference type="STRING" id="395961.Cyan7425_0370"/>
<keyword evidence="1" id="KW-0812">Transmembrane</keyword>
<protein>
    <recommendedName>
        <fullName evidence="3">Type 4 fimbrial biogenesis protein PilX N-terminal domain-containing protein</fullName>
    </recommendedName>
</protein>
<evidence type="ECO:0000313" key="2">
    <source>
        <dbReference type="EMBL" id="ACL42762.1"/>
    </source>
</evidence>
<reference evidence="2" key="1">
    <citation type="submission" date="2009-01" db="EMBL/GenBank/DDBJ databases">
        <title>Complete sequence of chromosome Cyanothece sp. PCC 7425.</title>
        <authorList>
            <consortium name="US DOE Joint Genome Institute"/>
            <person name="Lucas S."/>
            <person name="Copeland A."/>
            <person name="Lapidus A."/>
            <person name="Glavina del Rio T."/>
            <person name="Dalin E."/>
            <person name="Tice H."/>
            <person name="Bruce D."/>
            <person name="Goodwin L."/>
            <person name="Pitluck S."/>
            <person name="Sims D."/>
            <person name="Meineke L."/>
            <person name="Brettin T."/>
            <person name="Detter J.C."/>
            <person name="Han C."/>
            <person name="Larimer F."/>
            <person name="Land M."/>
            <person name="Hauser L."/>
            <person name="Kyrpides N."/>
            <person name="Ovchinnikova G."/>
            <person name="Liberton M."/>
            <person name="Stoeckel J."/>
            <person name="Banerjee A."/>
            <person name="Singh A."/>
            <person name="Page L."/>
            <person name="Sato H."/>
            <person name="Zhao L."/>
            <person name="Sherman L."/>
            <person name="Pakrasi H."/>
            <person name="Richardson P."/>
        </authorList>
    </citation>
    <scope>NUCLEOTIDE SEQUENCE</scope>
    <source>
        <strain evidence="2">PCC 7425</strain>
    </source>
</reference>
<dbReference type="HOGENOM" id="CLU_590423_0_0_3"/>
<dbReference type="KEGG" id="cyn:Cyan7425_0370"/>
<keyword evidence="1" id="KW-0472">Membrane</keyword>